<dbReference type="SUPFAM" id="SSF51366">
    <property type="entry name" value="Ribulose-phoshate binding barrel"/>
    <property type="match status" value="1"/>
</dbReference>
<evidence type="ECO:0000256" key="10">
    <source>
        <dbReference type="RuleBase" id="RU003657"/>
    </source>
</evidence>
<gene>
    <name evidence="9" type="primary">hisA</name>
    <name evidence="12" type="ORF">SAMN05660653_02684</name>
</gene>
<dbReference type="InterPro" id="IPR006063">
    <property type="entry name" value="HisA_bact_arch"/>
</dbReference>
<evidence type="ECO:0000256" key="6">
    <source>
        <dbReference type="ARBA" id="ARBA00022605"/>
    </source>
</evidence>
<evidence type="ECO:0000256" key="5">
    <source>
        <dbReference type="ARBA" id="ARBA00022490"/>
    </source>
</evidence>
<dbReference type="Gene3D" id="3.20.20.70">
    <property type="entry name" value="Aldolase class I"/>
    <property type="match status" value="1"/>
</dbReference>
<dbReference type="InterPro" id="IPR006062">
    <property type="entry name" value="His_biosynth"/>
</dbReference>
<keyword evidence="7 9" id="KW-0368">Histidine biosynthesis</keyword>
<organism evidence="12 13">
    <name type="scientific">Desulfonatronum thiosulfatophilum</name>
    <dbReference type="NCBI Taxonomy" id="617002"/>
    <lineage>
        <taxon>Bacteria</taxon>
        <taxon>Pseudomonadati</taxon>
        <taxon>Thermodesulfobacteriota</taxon>
        <taxon>Desulfovibrionia</taxon>
        <taxon>Desulfovibrionales</taxon>
        <taxon>Desulfonatronaceae</taxon>
        <taxon>Desulfonatronum</taxon>
    </lineage>
</organism>
<dbReference type="Proteomes" id="UP000198771">
    <property type="component" value="Unassembled WGS sequence"/>
</dbReference>
<evidence type="ECO:0000256" key="8">
    <source>
        <dbReference type="ARBA" id="ARBA00023235"/>
    </source>
</evidence>
<dbReference type="EMBL" id="FMXO01000016">
    <property type="protein sequence ID" value="SDB53880.1"/>
    <property type="molecule type" value="Genomic_DNA"/>
</dbReference>
<feature type="active site" description="Proton donor" evidence="9">
    <location>
        <position position="129"/>
    </location>
</feature>
<protein>
    <recommendedName>
        <fullName evidence="9 11">1-(5-phosphoribosyl)-5-[(5-phosphoribosylamino)methylideneamino] imidazole-4-carboxamide isomerase</fullName>
        <ecNumber evidence="9 11">5.3.1.16</ecNumber>
    </recommendedName>
    <alternativeName>
        <fullName evidence="9">Phosphoribosylformimino-5-aminoimidazole carboxamide ribotide isomerase</fullName>
    </alternativeName>
</protein>
<dbReference type="AlphaFoldDB" id="A0A1G6E968"/>
<comment type="catalytic activity">
    <reaction evidence="1 9 11">
        <text>1-(5-phospho-beta-D-ribosyl)-5-[(5-phospho-beta-D-ribosylamino)methylideneamino]imidazole-4-carboxamide = 5-[(5-phospho-1-deoxy-D-ribulos-1-ylimino)methylamino]-1-(5-phospho-beta-D-ribosyl)imidazole-4-carboxamide</text>
        <dbReference type="Rhea" id="RHEA:15469"/>
        <dbReference type="ChEBI" id="CHEBI:58435"/>
        <dbReference type="ChEBI" id="CHEBI:58525"/>
        <dbReference type="EC" id="5.3.1.16"/>
    </reaction>
</comment>
<dbReference type="Pfam" id="PF00977">
    <property type="entry name" value="His_biosynth"/>
    <property type="match status" value="1"/>
</dbReference>
<accession>A0A1G6E968</accession>
<evidence type="ECO:0000313" key="13">
    <source>
        <dbReference type="Proteomes" id="UP000198771"/>
    </source>
</evidence>
<sequence length="247" mass="26581">MILFPAVDIKNGQCVRLRQGRADDVTVFSPDPAAMARHWGELGAKWLHLVDLDGAFDGLPVNFDLIQRICGQVSVPVQLGGGIRDMDTAQKYLDAGVQRLIIGTMALEDPDAFGALCSALPGRIGVSLDAVNSALKTKGWVDDAGLTVDQVLPRLERQGAAFIIYTDISRDGMHSGVNLAAMEHLVRSTQLPVIAAGGVTKLEDVQLLHHLASQGLEGIITGRAIYEGTLDFKAAMEWIELQETEQG</sequence>
<evidence type="ECO:0000256" key="7">
    <source>
        <dbReference type="ARBA" id="ARBA00023102"/>
    </source>
</evidence>
<keyword evidence="8 9" id="KW-0413">Isomerase</keyword>
<evidence type="ECO:0000256" key="4">
    <source>
        <dbReference type="ARBA" id="ARBA00009667"/>
    </source>
</evidence>
<dbReference type="GO" id="GO:0000162">
    <property type="term" value="P:L-tryptophan biosynthetic process"/>
    <property type="evidence" value="ECO:0007669"/>
    <property type="project" value="TreeGrafter"/>
</dbReference>
<dbReference type="InterPro" id="IPR023016">
    <property type="entry name" value="HisA/PriA"/>
</dbReference>
<dbReference type="EC" id="5.3.1.16" evidence="9 11"/>
<dbReference type="InterPro" id="IPR011060">
    <property type="entry name" value="RibuloseP-bd_barrel"/>
</dbReference>
<dbReference type="HAMAP" id="MF_01014">
    <property type="entry name" value="HisA"/>
    <property type="match status" value="1"/>
</dbReference>
<dbReference type="UniPathway" id="UPA00031">
    <property type="reaction ID" value="UER00009"/>
</dbReference>
<keyword evidence="13" id="KW-1185">Reference proteome</keyword>
<dbReference type="STRING" id="617002.SAMN05660653_02684"/>
<evidence type="ECO:0000313" key="12">
    <source>
        <dbReference type="EMBL" id="SDB53880.1"/>
    </source>
</evidence>
<evidence type="ECO:0000256" key="11">
    <source>
        <dbReference type="RuleBase" id="RU003658"/>
    </source>
</evidence>
<feature type="active site" description="Proton acceptor" evidence="9">
    <location>
        <position position="8"/>
    </location>
</feature>
<reference evidence="12 13" key="1">
    <citation type="submission" date="2016-10" db="EMBL/GenBank/DDBJ databases">
        <authorList>
            <person name="de Groot N.N."/>
        </authorList>
    </citation>
    <scope>NUCLEOTIDE SEQUENCE [LARGE SCALE GENOMIC DNA]</scope>
    <source>
        <strain evidence="12 13">ASO4-2</strain>
    </source>
</reference>
<dbReference type="OrthoDB" id="9807749at2"/>
<dbReference type="GO" id="GO:0005737">
    <property type="term" value="C:cytoplasm"/>
    <property type="evidence" value="ECO:0007669"/>
    <property type="project" value="UniProtKB-SubCell"/>
</dbReference>
<evidence type="ECO:0000256" key="1">
    <source>
        <dbReference type="ARBA" id="ARBA00000901"/>
    </source>
</evidence>
<dbReference type="GO" id="GO:0003949">
    <property type="term" value="F:1-(5-phosphoribosyl)-5-[(5-phosphoribosylamino)methylideneamino]imidazole-4-carboxamide isomerase activity"/>
    <property type="evidence" value="ECO:0007669"/>
    <property type="project" value="UniProtKB-UniRule"/>
</dbReference>
<comment type="subcellular location">
    <subcellularLocation>
        <location evidence="2 9 11">Cytoplasm</location>
    </subcellularLocation>
</comment>
<dbReference type="PANTHER" id="PTHR43090:SF2">
    <property type="entry name" value="1-(5-PHOSPHORIBOSYL)-5-[(5-PHOSPHORIBOSYLAMINO)METHYLIDENEAMINO] IMIDAZOLE-4-CARBOXAMIDE ISOMERASE"/>
    <property type="match status" value="1"/>
</dbReference>
<dbReference type="NCBIfam" id="TIGR00007">
    <property type="entry name" value="1-(5-phosphoribosyl)-5-[(5-phosphoribosylamino)methylideneamino]imidazole-4-carboxamide isomerase"/>
    <property type="match status" value="1"/>
</dbReference>
<keyword evidence="6 9" id="KW-0028">Amino-acid biosynthesis</keyword>
<dbReference type="GO" id="GO:0000105">
    <property type="term" value="P:L-histidine biosynthetic process"/>
    <property type="evidence" value="ECO:0007669"/>
    <property type="project" value="UniProtKB-UniRule"/>
</dbReference>
<evidence type="ECO:0000256" key="9">
    <source>
        <dbReference type="HAMAP-Rule" id="MF_01014"/>
    </source>
</evidence>
<proteinExistence type="inferred from homology"/>
<evidence type="ECO:0000256" key="3">
    <source>
        <dbReference type="ARBA" id="ARBA00005133"/>
    </source>
</evidence>
<dbReference type="InterPro" id="IPR044524">
    <property type="entry name" value="Isoase_HisA-like"/>
</dbReference>
<comment type="similarity">
    <text evidence="4 9 10">Belongs to the HisA/HisF family.</text>
</comment>
<keyword evidence="5 9" id="KW-0963">Cytoplasm</keyword>
<evidence type="ECO:0000256" key="2">
    <source>
        <dbReference type="ARBA" id="ARBA00004496"/>
    </source>
</evidence>
<dbReference type="FunFam" id="3.20.20.70:FF:000009">
    <property type="entry name" value="1-(5-phosphoribosyl)-5-[(5-phosphoribosylamino)methylideneamino] imidazole-4-carboxamide isomerase"/>
    <property type="match status" value="1"/>
</dbReference>
<comment type="pathway">
    <text evidence="3 9 11">Amino-acid biosynthesis; L-histidine biosynthesis; L-histidine from 5-phospho-alpha-D-ribose 1-diphosphate: step 4/9.</text>
</comment>
<dbReference type="PANTHER" id="PTHR43090">
    <property type="entry name" value="1-(5-PHOSPHORIBOSYL)-5-[(5-PHOSPHORIBOSYLAMINO)METHYLIDENEAMINO] IMIDAZOLE-4-CARBOXAMIDE ISOMERASE"/>
    <property type="match status" value="1"/>
</dbReference>
<dbReference type="CDD" id="cd04732">
    <property type="entry name" value="HisA"/>
    <property type="match status" value="1"/>
</dbReference>
<name>A0A1G6E968_9BACT</name>
<dbReference type="InterPro" id="IPR013785">
    <property type="entry name" value="Aldolase_TIM"/>
</dbReference>
<dbReference type="RefSeq" id="WP_092122813.1">
    <property type="nucleotide sequence ID" value="NZ_FMXO01000016.1"/>
</dbReference>